<evidence type="ECO:0000313" key="2">
    <source>
        <dbReference type="EMBL" id="PSN90388.1"/>
    </source>
</evidence>
<protein>
    <submittedName>
        <fullName evidence="2">Uncharacterized protein</fullName>
    </submittedName>
</protein>
<dbReference type="EMBL" id="NEXJ01000084">
    <property type="protein sequence ID" value="PSN90388.1"/>
    <property type="molecule type" value="Genomic_DNA"/>
</dbReference>
<keyword evidence="1" id="KW-0472">Membrane</keyword>
<sequence length="63" mass="6786">MCSDKPPSVCVTSTLFTSALIALGSLLRMGVKSVFSRLMLLKLLALSLRYQKEVPEEALNGAS</sequence>
<name>A0A2R6AVL7_9ARCH</name>
<keyword evidence="1" id="KW-0812">Transmembrane</keyword>
<reference evidence="2 3" key="1">
    <citation type="submission" date="2017-04" db="EMBL/GenBank/DDBJ databases">
        <title>Novel microbial lineages endemic to geothermal iron-oxide mats fill important gaps in the evolutionary history of Archaea.</title>
        <authorList>
            <person name="Jay Z.J."/>
            <person name="Beam J.P."/>
            <person name="Dlakic M."/>
            <person name="Rusch D.B."/>
            <person name="Kozubal M.A."/>
            <person name="Inskeep W.P."/>
        </authorList>
    </citation>
    <scope>NUCLEOTIDE SEQUENCE [LARGE SCALE GENOMIC DNA]</scope>
    <source>
        <strain evidence="2">ECH_B_SAG-M15</strain>
    </source>
</reference>
<keyword evidence="1" id="KW-1133">Transmembrane helix</keyword>
<comment type="caution">
    <text evidence="2">The sequence shown here is derived from an EMBL/GenBank/DDBJ whole genome shotgun (WGS) entry which is preliminary data.</text>
</comment>
<gene>
    <name evidence="2" type="ORF">B9Q08_04755</name>
</gene>
<dbReference type="Proteomes" id="UP000240490">
    <property type="component" value="Unassembled WGS sequence"/>
</dbReference>
<evidence type="ECO:0000313" key="3">
    <source>
        <dbReference type="Proteomes" id="UP000240490"/>
    </source>
</evidence>
<evidence type="ECO:0000256" key="1">
    <source>
        <dbReference type="SAM" id="Phobius"/>
    </source>
</evidence>
<accession>A0A2R6AVL7</accession>
<proteinExistence type="predicted"/>
<organism evidence="2 3">
    <name type="scientific">Candidatus Marsarchaeota G2 archaeon ECH_B_SAG-M15</name>
    <dbReference type="NCBI Taxonomy" id="1978162"/>
    <lineage>
        <taxon>Archaea</taxon>
        <taxon>Candidatus Marsarchaeota</taxon>
        <taxon>Candidatus Marsarchaeota group 2</taxon>
    </lineage>
</organism>
<feature type="transmembrane region" description="Helical" evidence="1">
    <location>
        <begin position="6"/>
        <end position="27"/>
    </location>
</feature>
<dbReference type="AlphaFoldDB" id="A0A2R6AVL7"/>